<sequence length="106" mass="11533">MEIEYDEWLLGKESRRHVLDNPDGHQGQRGHPTMGLSPFWAPQDLSPGDFLQHLESSEHLKWRISARCRSREGQPQGFLSGGEETGVGGMAGGPGADVPVAGLRDG</sequence>
<evidence type="ECO:0000313" key="2">
    <source>
        <dbReference type="EMBL" id="CAI9163730.1"/>
    </source>
</evidence>
<name>A0ABN8YRP6_RANTA</name>
<accession>A0ABN8YRP6</accession>
<dbReference type="EMBL" id="OX459957">
    <property type="protein sequence ID" value="CAI9163730.1"/>
    <property type="molecule type" value="Genomic_DNA"/>
</dbReference>
<feature type="region of interest" description="Disordered" evidence="1">
    <location>
        <begin position="72"/>
        <end position="106"/>
    </location>
</feature>
<feature type="compositionally biased region" description="Gly residues" evidence="1">
    <location>
        <begin position="79"/>
        <end position="95"/>
    </location>
</feature>
<feature type="compositionally biased region" description="Low complexity" evidence="1">
    <location>
        <begin position="96"/>
        <end position="106"/>
    </location>
</feature>
<organism evidence="2 3">
    <name type="scientific">Rangifer tarandus platyrhynchus</name>
    <name type="common">Svalbard reindeer</name>
    <dbReference type="NCBI Taxonomy" id="3082113"/>
    <lineage>
        <taxon>Eukaryota</taxon>
        <taxon>Metazoa</taxon>
        <taxon>Chordata</taxon>
        <taxon>Craniata</taxon>
        <taxon>Vertebrata</taxon>
        <taxon>Euteleostomi</taxon>
        <taxon>Mammalia</taxon>
        <taxon>Eutheria</taxon>
        <taxon>Laurasiatheria</taxon>
        <taxon>Artiodactyla</taxon>
        <taxon>Ruminantia</taxon>
        <taxon>Pecora</taxon>
        <taxon>Cervidae</taxon>
        <taxon>Odocoileinae</taxon>
        <taxon>Rangifer</taxon>
    </lineage>
</organism>
<reference evidence="2" key="1">
    <citation type="submission" date="2023-04" db="EMBL/GenBank/DDBJ databases">
        <authorList>
            <consortium name="ELIXIR-Norway"/>
        </authorList>
    </citation>
    <scope>NUCLEOTIDE SEQUENCE [LARGE SCALE GENOMIC DNA]</scope>
</reference>
<proteinExistence type="predicted"/>
<protein>
    <submittedName>
        <fullName evidence="2">Uncharacterized protein</fullName>
    </submittedName>
</protein>
<gene>
    <name evidence="2" type="ORF">MRATA1EN1_LOCUS12692</name>
</gene>
<evidence type="ECO:0000256" key="1">
    <source>
        <dbReference type="SAM" id="MobiDB-lite"/>
    </source>
</evidence>
<feature type="region of interest" description="Disordered" evidence="1">
    <location>
        <begin position="17"/>
        <end position="39"/>
    </location>
</feature>
<dbReference type="Proteomes" id="UP001176941">
    <property type="component" value="Chromosome 21"/>
</dbReference>
<evidence type="ECO:0000313" key="3">
    <source>
        <dbReference type="Proteomes" id="UP001176941"/>
    </source>
</evidence>
<keyword evidence="3" id="KW-1185">Reference proteome</keyword>